<gene>
    <name evidence="1" type="ORF">N7449_012050</name>
</gene>
<reference evidence="1" key="2">
    <citation type="journal article" date="2023" name="IMA Fungus">
        <title>Comparative genomic study of the Penicillium genus elucidates a diverse pangenome and 15 lateral gene transfer events.</title>
        <authorList>
            <person name="Petersen C."/>
            <person name="Sorensen T."/>
            <person name="Nielsen M.R."/>
            <person name="Sondergaard T.E."/>
            <person name="Sorensen J.L."/>
            <person name="Fitzpatrick D.A."/>
            <person name="Frisvad J.C."/>
            <person name="Nielsen K.L."/>
        </authorList>
    </citation>
    <scope>NUCLEOTIDE SEQUENCE</scope>
    <source>
        <strain evidence="1">IBT 20477</strain>
    </source>
</reference>
<dbReference type="Proteomes" id="UP001150942">
    <property type="component" value="Unassembled WGS sequence"/>
</dbReference>
<name>A0A9W9IMM9_9EURO</name>
<comment type="caution">
    <text evidence="1">The sequence shown here is derived from an EMBL/GenBank/DDBJ whole genome shotgun (WGS) entry which is preliminary data.</text>
</comment>
<dbReference type="EMBL" id="JAPQKQ010000009">
    <property type="protein sequence ID" value="KAJ5181903.1"/>
    <property type="molecule type" value="Genomic_DNA"/>
</dbReference>
<proteinExistence type="predicted"/>
<reference evidence="1" key="1">
    <citation type="submission" date="2022-11" db="EMBL/GenBank/DDBJ databases">
        <authorList>
            <person name="Petersen C."/>
        </authorList>
    </citation>
    <scope>NUCLEOTIDE SEQUENCE</scope>
    <source>
        <strain evidence="1">IBT 20477</strain>
    </source>
</reference>
<protein>
    <submittedName>
        <fullName evidence="1">Uncharacterized protein</fullName>
    </submittedName>
</protein>
<keyword evidence="2" id="KW-1185">Reference proteome</keyword>
<accession>A0A9W9IMM9</accession>
<evidence type="ECO:0000313" key="1">
    <source>
        <dbReference type="EMBL" id="KAJ5181903.1"/>
    </source>
</evidence>
<organism evidence="1 2">
    <name type="scientific">Penicillium cf. viridicatum</name>
    <dbReference type="NCBI Taxonomy" id="2972119"/>
    <lineage>
        <taxon>Eukaryota</taxon>
        <taxon>Fungi</taxon>
        <taxon>Dikarya</taxon>
        <taxon>Ascomycota</taxon>
        <taxon>Pezizomycotina</taxon>
        <taxon>Eurotiomycetes</taxon>
        <taxon>Eurotiomycetidae</taxon>
        <taxon>Eurotiales</taxon>
        <taxon>Aspergillaceae</taxon>
        <taxon>Penicillium</taxon>
    </lineage>
</organism>
<sequence>MARSGSALFVEYQVKIARILLADNNKGESVISTDSEGIGGSACLGASWLFVFHDERLTSPS</sequence>
<evidence type="ECO:0000313" key="2">
    <source>
        <dbReference type="Proteomes" id="UP001150942"/>
    </source>
</evidence>
<dbReference type="AlphaFoldDB" id="A0A9W9IMM9"/>